<reference evidence="1" key="2">
    <citation type="journal article" date="2015" name="Data Brief">
        <title>Shoot transcriptome of the giant reed, Arundo donax.</title>
        <authorList>
            <person name="Barrero R.A."/>
            <person name="Guerrero F.D."/>
            <person name="Moolhuijzen P."/>
            <person name="Goolsby J.A."/>
            <person name="Tidwell J."/>
            <person name="Bellgard S.E."/>
            <person name="Bellgard M.I."/>
        </authorList>
    </citation>
    <scope>NUCLEOTIDE SEQUENCE</scope>
    <source>
        <tissue evidence="1">Shoot tissue taken approximately 20 cm above the soil surface</tissue>
    </source>
</reference>
<evidence type="ECO:0000313" key="1">
    <source>
        <dbReference type="EMBL" id="JAD28893.1"/>
    </source>
</evidence>
<protein>
    <submittedName>
        <fullName evidence="1">Uncharacterized protein</fullName>
    </submittedName>
</protein>
<accession>A0A0A8YTX4</accession>
<dbReference type="AlphaFoldDB" id="A0A0A8YTX4"/>
<dbReference type="EMBL" id="GBRH01269002">
    <property type="protein sequence ID" value="JAD28893.1"/>
    <property type="molecule type" value="Transcribed_RNA"/>
</dbReference>
<organism evidence="1">
    <name type="scientific">Arundo donax</name>
    <name type="common">Giant reed</name>
    <name type="synonym">Donax arundinaceus</name>
    <dbReference type="NCBI Taxonomy" id="35708"/>
    <lineage>
        <taxon>Eukaryota</taxon>
        <taxon>Viridiplantae</taxon>
        <taxon>Streptophyta</taxon>
        <taxon>Embryophyta</taxon>
        <taxon>Tracheophyta</taxon>
        <taxon>Spermatophyta</taxon>
        <taxon>Magnoliopsida</taxon>
        <taxon>Liliopsida</taxon>
        <taxon>Poales</taxon>
        <taxon>Poaceae</taxon>
        <taxon>PACMAD clade</taxon>
        <taxon>Arundinoideae</taxon>
        <taxon>Arundineae</taxon>
        <taxon>Arundo</taxon>
    </lineage>
</organism>
<sequence>MGLFHERYIIYYMQLISLCRDFVSFSICFA</sequence>
<proteinExistence type="predicted"/>
<name>A0A0A8YTX4_ARUDO</name>
<reference evidence="1" key="1">
    <citation type="submission" date="2014-09" db="EMBL/GenBank/DDBJ databases">
        <authorList>
            <person name="Magalhaes I.L.F."/>
            <person name="Oliveira U."/>
            <person name="Santos F.R."/>
            <person name="Vidigal T.H.D.A."/>
            <person name="Brescovit A.D."/>
            <person name="Santos A.J."/>
        </authorList>
    </citation>
    <scope>NUCLEOTIDE SEQUENCE</scope>
    <source>
        <tissue evidence="1">Shoot tissue taken approximately 20 cm above the soil surface</tissue>
    </source>
</reference>